<name>A0AAI8SLM0_MYCAV</name>
<dbReference type="RefSeq" id="WP_023900957.1">
    <property type="nucleotide sequence ID" value="NZ_AP020326.1"/>
</dbReference>
<dbReference type="Proteomes" id="UP000327362">
    <property type="component" value="Chromosome"/>
</dbReference>
<accession>A0AAI8SLM0</accession>
<dbReference type="GeneID" id="91489613"/>
<proteinExistence type="predicted"/>
<evidence type="ECO:0000313" key="2">
    <source>
        <dbReference type="Proteomes" id="UP000327362"/>
    </source>
</evidence>
<dbReference type="EMBL" id="AP020326">
    <property type="protein sequence ID" value="BBN47584.1"/>
    <property type="molecule type" value="Genomic_DNA"/>
</dbReference>
<dbReference type="AlphaFoldDB" id="A0AAI8SLM0"/>
<organism evidence="1 2">
    <name type="scientific">Mycobacterium avium subsp. hominissuis</name>
    <dbReference type="NCBI Taxonomy" id="439334"/>
    <lineage>
        <taxon>Bacteria</taxon>
        <taxon>Bacillati</taxon>
        <taxon>Actinomycetota</taxon>
        <taxon>Actinomycetes</taxon>
        <taxon>Mycobacteriales</taxon>
        <taxon>Mycobacteriaceae</taxon>
        <taxon>Mycobacterium</taxon>
        <taxon>Mycobacterium avium complex (MAC)</taxon>
    </lineage>
</organism>
<protein>
    <submittedName>
        <fullName evidence="1">Uncharacterized protein</fullName>
    </submittedName>
</protein>
<sequence>MRRILFVATHDKFGTTVEEGVEDRVDLGPGHTEDISNSICVQCLDHPLSRARFVFARLQPPSVWRI</sequence>
<evidence type="ECO:0000313" key="1">
    <source>
        <dbReference type="EMBL" id="BBN47584.1"/>
    </source>
</evidence>
<reference evidence="1 2" key="1">
    <citation type="submission" date="2019-09" db="EMBL/GenBank/DDBJ databases">
        <title>Complete genome sequence of Mycobacterium avium subsp. hominissuis strain JP-H-1.</title>
        <authorList>
            <person name="Kinoshita Y."/>
            <person name="Niwa H."/>
            <person name="Uchida-Fujii E."/>
            <person name="Nukada T."/>
        </authorList>
    </citation>
    <scope>NUCLEOTIDE SEQUENCE [LARGE SCALE GENOMIC DNA]</scope>
    <source>
        <strain evidence="1 2">JP-H-1</strain>
    </source>
</reference>
<gene>
    <name evidence="1" type="ORF">JPH1_20590</name>
</gene>